<keyword evidence="4" id="KW-0489">Methyltransferase</keyword>
<feature type="region of interest" description="Disordered" evidence="2">
    <location>
        <begin position="1"/>
        <end position="45"/>
    </location>
</feature>
<feature type="coiled-coil region" evidence="1">
    <location>
        <begin position="73"/>
        <end position="140"/>
    </location>
</feature>
<name>A0A1M5BSM4_VIBGA</name>
<feature type="compositionally biased region" description="Basic and acidic residues" evidence="2">
    <location>
        <begin position="1"/>
        <end position="17"/>
    </location>
</feature>
<dbReference type="GO" id="GO:0032259">
    <property type="term" value="P:methylation"/>
    <property type="evidence" value="ECO:0007669"/>
    <property type="project" value="UniProtKB-KW"/>
</dbReference>
<protein>
    <submittedName>
        <fullName evidence="4">Uroporphyrin-3 C-methyltransferase</fullName>
    </submittedName>
</protein>
<proteinExistence type="predicted"/>
<evidence type="ECO:0000256" key="2">
    <source>
        <dbReference type="SAM" id="MobiDB-lite"/>
    </source>
</evidence>
<dbReference type="PANTHER" id="PTHR38043">
    <property type="entry name" value="PROTEIN HEMX"/>
    <property type="match status" value="1"/>
</dbReference>
<evidence type="ECO:0000313" key="5">
    <source>
        <dbReference type="Proteomes" id="UP000184159"/>
    </source>
</evidence>
<dbReference type="GO" id="GO:0008168">
    <property type="term" value="F:methyltransferase activity"/>
    <property type="evidence" value="ECO:0007669"/>
    <property type="project" value="UniProtKB-KW"/>
</dbReference>
<dbReference type="PANTHER" id="PTHR38043:SF1">
    <property type="entry name" value="PROTEIN HEMX"/>
    <property type="match status" value="1"/>
</dbReference>
<dbReference type="RefSeq" id="WP_072959405.1">
    <property type="nucleotide sequence ID" value="NZ_FQUH01000010.1"/>
</dbReference>
<gene>
    <name evidence="4" type="ORF">SAMN02745781_02328</name>
</gene>
<dbReference type="EMBL" id="FQUH01000010">
    <property type="protein sequence ID" value="SHF45455.1"/>
    <property type="molecule type" value="Genomic_DNA"/>
</dbReference>
<keyword evidence="1" id="KW-0175">Coiled coil</keyword>
<organism evidence="4 5">
    <name type="scientific">Vibrio gazogenes DSM 21264 = NBRC 103151</name>
    <dbReference type="NCBI Taxonomy" id="1123492"/>
    <lineage>
        <taxon>Bacteria</taxon>
        <taxon>Pseudomonadati</taxon>
        <taxon>Pseudomonadota</taxon>
        <taxon>Gammaproteobacteria</taxon>
        <taxon>Vibrionales</taxon>
        <taxon>Vibrionaceae</taxon>
        <taxon>Vibrio</taxon>
    </lineage>
</organism>
<dbReference type="AlphaFoldDB" id="A0A1M5BSM4"/>
<keyword evidence="3" id="KW-0472">Membrane</keyword>
<dbReference type="Proteomes" id="UP000184159">
    <property type="component" value="Unassembled WGS sequence"/>
</dbReference>
<evidence type="ECO:0000256" key="1">
    <source>
        <dbReference type="SAM" id="Coils"/>
    </source>
</evidence>
<reference evidence="5" key="1">
    <citation type="submission" date="2016-11" db="EMBL/GenBank/DDBJ databases">
        <authorList>
            <person name="Varghese N."/>
            <person name="Submissions S."/>
        </authorList>
    </citation>
    <scope>NUCLEOTIDE SEQUENCE [LARGE SCALE GENOMIC DNA]</scope>
    <source>
        <strain evidence="5">DSM 21264</strain>
    </source>
</reference>
<dbReference type="Pfam" id="PF04375">
    <property type="entry name" value="HemX"/>
    <property type="match status" value="1"/>
</dbReference>
<dbReference type="InterPro" id="IPR007470">
    <property type="entry name" value="HemX"/>
</dbReference>
<keyword evidence="3" id="KW-1133">Transmembrane helix</keyword>
<feature type="transmembrane region" description="Helical" evidence="3">
    <location>
        <begin position="50"/>
        <end position="69"/>
    </location>
</feature>
<feature type="compositionally biased region" description="Low complexity" evidence="2">
    <location>
        <begin position="18"/>
        <end position="38"/>
    </location>
</feature>
<keyword evidence="5" id="KW-1185">Reference proteome</keyword>
<evidence type="ECO:0000256" key="3">
    <source>
        <dbReference type="SAM" id="Phobius"/>
    </source>
</evidence>
<keyword evidence="3" id="KW-0812">Transmembrane</keyword>
<keyword evidence="4" id="KW-0808">Transferase</keyword>
<accession>A0A1M5BSM4</accession>
<sequence length="384" mass="42668">MTDTKKAVTPTSEDKQKSATSSSASASKPEATAPSSAKSKQKTPASGARLSKIAIVLTLLTGGGIAAYVQHTMHGYQQQITQLQQQLSQSVSQVETQVTQLNQDVDKKTAAVINQVDTHLDQQQKSIDSLQRALADIKGRRPSDWLLAESDYLVKLAGRKLFLEHDVLTATHLMESADERIAALNDPSLVSLRQAMANDITTLKSLPLIDKDGLVLRLTSLEQLIDKLPLANAILPDAPQEQKPQVSEDISHWQDNLLTSLKNFSEQFITFRTRDGNVIPLLSPEQDFYLRENLKAKIETAIRAIYDENQDIYTTALTTANQWSVSFLNPDNAQVKQFNQATQSLSQKKITIQYPTKLASQQPLTDLIHERLRKQVSGLMKEEE</sequence>
<evidence type="ECO:0000313" key="4">
    <source>
        <dbReference type="EMBL" id="SHF45455.1"/>
    </source>
</evidence>